<dbReference type="InterPro" id="IPR043128">
    <property type="entry name" value="Rev_trsase/Diguanyl_cyclase"/>
</dbReference>
<evidence type="ECO:0000256" key="5">
    <source>
        <dbReference type="ARBA" id="ARBA00022801"/>
    </source>
</evidence>
<proteinExistence type="predicted"/>
<name>A0AAP0FZ10_9ASPA</name>
<dbReference type="Pfam" id="PF00078">
    <property type="entry name" value="RVT_1"/>
    <property type="match status" value="1"/>
</dbReference>
<dbReference type="InterPro" id="IPR005162">
    <property type="entry name" value="Retrotrans_gag_dom"/>
</dbReference>
<dbReference type="Gene3D" id="3.30.420.10">
    <property type="entry name" value="Ribonuclease H-like superfamily/Ribonuclease H"/>
    <property type="match status" value="1"/>
</dbReference>
<evidence type="ECO:0000313" key="10">
    <source>
        <dbReference type="EMBL" id="KAK8926414.1"/>
    </source>
</evidence>
<comment type="caution">
    <text evidence="10">The sequence shown here is derived from an EMBL/GenBank/DDBJ whole genome shotgun (WGS) entry which is preliminary data.</text>
</comment>
<dbReference type="Gene3D" id="3.30.70.270">
    <property type="match status" value="2"/>
</dbReference>
<gene>
    <name evidence="10" type="ORF">KSP39_PZI018814</name>
</gene>
<keyword evidence="6" id="KW-0695">RNA-directed DNA polymerase</keyword>
<dbReference type="InterPro" id="IPR050951">
    <property type="entry name" value="Retrovirus_Pol_polyprotein"/>
</dbReference>
<feature type="domain" description="Reverse transcriptase" evidence="7">
    <location>
        <begin position="400"/>
        <end position="556"/>
    </location>
</feature>
<accession>A0AAP0FZ10</accession>
<keyword evidence="3" id="KW-0540">Nuclease</keyword>
<keyword evidence="4" id="KW-0255">Endonuclease</keyword>
<evidence type="ECO:0000256" key="3">
    <source>
        <dbReference type="ARBA" id="ARBA00022722"/>
    </source>
</evidence>
<dbReference type="GO" id="GO:0004519">
    <property type="term" value="F:endonuclease activity"/>
    <property type="evidence" value="ECO:0007669"/>
    <property type="project" value="UniProtKB-KW"/>
</dbReference>
<keyword evidence="2" id="KW-0548">Nucleotidyltransferase</keyword>
<dbReference type="InterPro" id="IPR012337">
    <property type="entry name" value="RNaseH-like_sf"/>
</dbReference>
<dbReference type="PANTHER" id="PTHR37984:SF5">
    <property type="entry name" value="PROTEIN NYNRIN-LIKE"/>
    <property type="match status" value="1"/>
</dbReference>
<sequence length="944" mass="108232">MTRANPSLLVDLDPEIERSFRRQLRFGASTSQTAVEDSFGDCNFNSEMGDPNPEMAQQRTMSDYARPNLEGTETSIVRPAIANNNFELKPSIIQMVQQYVQFDGLQDEDPNIHIANFLEICDTFKINGVSDDAIRLRLFPFSLRTKAKQWLSSLPRGSITTWNILTEKFLSRYFPPAKIANLRNDITSYSQIDSETLYDTWERFKELLRRSHPSKPVGIYKVDSVTQLAMQVEMLNKKISEMTAPSAAKVYENAAAAEQVDYLGNIPRPAQNISANNFSAFSNFSSPPGFSASSNTYHPGWRNHPNFSWSIVEDVLVKVDKFIFPVDFVILDIEEDVEVPLILGRPFLATSRAVIDISNGKLFLRVGDDEWVSPVQVVPKKGGITVVPNENNDLVPTRTITGWRMCIDYRKLNDATRKDHFPLPFIDQILERLSAHNFYCFLDGLSGYFQIPISPEDQEKTTFTCPFGTFAYRRMPFGLCNAPATFQRCMLAIFDKYVENIMEVFMDDFSVFGDSFELCLENLGKVLKRCEETNLVLNWEECHFMVREGLVLGHNISARGIEVDKAKIEVIEKLPPPTTVKAIRSFLGHAGFYRRFIKDFSKITKPLTHLLEKDTPFVFDKSCLEAFELIKSKLINAPIMIAPVWDLPFEIMCDASNHAVIVFTDHSALKYLLSKPDAKPRLIRWILLLQEFDLEIRDKKGAENLAADHLSRLENPDLDMLNETFINDSFPDERLFNISSSPTPCQVEVVNRELKRILEKTVSTSRKDWSLKLNDALWAYRTAYKTAIGCTPFRLVYGKSCHLPGEVEHRAYWALKFFNFDPHSVGEHRKNQLNELDEWRAYAYENNKIYKEHTKLYHDKNLHHPKTFKPGDQVLLFNSHLRLFPGKLKSRWSGPFAVKDVFPYGTVLLSHPDNGDFKVNGHRLKLYFSNDSVTPPKENLLFDS</sequence>
<dbReference type="EMBL" id="JBBWWQ010000016">
    <property type="protein sequence ID" value="KAK8926414.1"/>
    <property type="molecule type" value="Genomic_DNA"/>
</dbReference>
<dbReference type="InterPro" id="IPR041373">
    <property type="entry name" value="RT_RNaseH"/>
</dbReference>
<protein>
    <recommendedName>
        <fullName evidence="12">Reverse transcriptase</fullName>
    </recommendedName>
</protein>
<dbReference type="CDD" id="cd01647">
    <property type="entry name" value="RT_LTR"/>
    <property type="match status" value="1"/>
</dbReference>
<dbReference type="Gene3D" id="3.10.10.10">
    <property type="entry name" value="HIV Type 1 Reverse Transcriptase, subunit A, domain 1"/>
    <property type="match status" value="1"/>
</dbReference>
<feature type="domain" description="Reverse transcriptase RNase H-like" evidence="9">
    <location>
        <begin position="658"/>
        <end position="692"/>
    </location>
</feature>
<evidence type="ECO:0000313" key="11">
    <source>
        <dbReference type="Proteomes" id="UP001418222"/>
    </source>
</evidence>
<evidence type="ECO:0000256" key="2">
    <source>
        <dbReference type="ARBA" id="ARBA00022695"/>
    </source>
</evidence>
<evidence type="ECO:0000259" key="9">
    <source>
        <dbReference type="Pfam" id="PF17917"/>
    </source>
</evidence>
<keyword evidence="1" id="KW-0808">Transferase</keyword>
<evidence type="ECO:0000256" key="6">
    <source>
        <dbReference type="ARBA" id="ARBA00022918"/>
    </source>
</evidence>
<evidence type="ECO:0008006" key="12">
    <source>
        <dbReference type="Google" id="ProtNLM"/>
    </source>
</evidence>
<evidence type="ECO:0000256" key="4">
    <source>
        <dbReference type="ARBA" id="ARBA00022759"/>
    </source>
</evidence>
<dbReference type="GO" id="GO:0003964">
    <property type="term" value="F:RNA-directed DNA polymerase activity"/>
    <property type="evidence" value="ECO:0007669"/>
    <property type="project" value="UniProtKB-KW"/>
</dbReference>
<dbReference type="Pfam" id="PF03732">
    <property type="entry name" value="Retrotrans_gag"/>
    <property type="match status" value="1"/>
</dbReference>
<evidence type="ECO:0000259" key="8">
    <source>
        <dbReference type="Pfam" id="PF03732"/>
    </source>
</evidence>
<dbReference type="Pfam" id="PF17917">
    <property type="entry name" value="RT_RNaseH"/>
    <property type="match status" value="1"/>
</dbReference>
<evidence type="ECO:0000256" key="1">
    <source>
        <dbReference type="ARBA" id="ARBA00022679"/>
    </source>
</evidence>
<dbReference type="PANTHER" id="PTHR37984">
    <property type="entry name" value="PROTEIN CBG26694"/>
    <property type="match status" value="1"/>
</dbReference>
<dbReference type="GO" id="GO:0016787">
    <property type="term" value="F:hydrolase activity"/>
    <property type="evidence" value="ECO:0007669"/>
    <property type="project" value="UniProtKB-KW"/>
</dbReference>
<dbReference type="Proteomes" id="UP001418222">
    <property type="component" value="Unassembled WGS sequence"/>
</dbReference>
<dbReference type="AlphaFoldDB" id="A0AAP0FZ10"/>
<feature type="domain" description="Retrotransposon gag" evidence="8">
    <location>
        <begin position="137"/>
        <end position="212"/>
    </location>
</feature>
<dbReference type="GO" id="GO:0003676">
    <property type="term" value="F:nucleic acid binding"/>
    <property type="evidence" value="ECO:0007669"/>
    <property type="project" value="InterPro"/>
</dbReference>
<evidence type="ECO:0000259" key="7">
    <source>
        <dbReference type="Pfam" id="PF00078"/>
    </source>
</evidence>
<dbReference type="SUPFAM" id="SSF56672">
    <property type="entry name" value="DNA/RNA polymerases"/>
    <property type="match status" value="1"/>
</dbReference>
<dbReference type="InterPro" id="IPR036397">
    <property type="entry name" value="RNaseH_sf"/>
</dbReference>
<keyword evidence="5" id="KW-0378">Hydrolase</keyword>
<dbReference type="SUPFAM" id="SSF53098">
    <property type="entry name" value="Ribonuclease H-like"/>
    <property type="match status" value="1"/>
</dbReference>
<dbReference type="InterPro" id="IPR000477">
    <property type="entry name" value="RT_dom"/>
</dbReference>
<organism evidence="10 11">
    <name type="scientific">Platanthera zijinensis</name>
    <dbReference type="NCBI Taxonomy" id="2320716"/>
    <lineage>
        <taxon>Eukaryota</taxon>
        <taxon>Viridiplantae</taxon>
        <taxon>Streptophyta</taxon>
        <taxon>Embryophyta</taxon>
        <taxon>Tracheophyta</taxon>
        <taxon>Spermatophyta</taxon>
        <taxon>Magnoliopsida</taxon>
        <taxon>Liliopsida</taxon>
        <taxon>Asparagales</taxon>
        <taxon>Orchidaceae</taxon>
        <taxon>Orchidoideae</taxon>
        <taxon>Orchideae</taxon>
        <taxon>Orchidinae</taxon>
        <taxon>Platanthera</taxon>
    </lineage>
</organism>
<dbReference type="InterPro" id="IPR043502">
    <property type="entry name" value="DNA/RNA_pol_sf"/>
</dbReference>
<dbReference type="FunFam" id="3.30.70.270:FF:000020">
    <property type="entry name" value="Transposon Tf2-6 polyprotein-like Protein"/>
    <property type="match status" value="1"/>
</dbReference>
<keyword evidence="11" id="KW-1185">Reference proteome</keyword>
<reference evidence="10 11" key="1">
    <citation type="journal article" date="2022" name="Nat. Plants">
        <title>Genomes of leafy and leafless Platanthera orchids illuminate the evolution of mycoheterotrophy.</title>
        <authorList>
            <person name="Li M.H."/>
            <person name="Liu K.W."/>
            <person name="Li Z."/>
            <person name="Lu H.C."/>
            <person name="Ye Q.L."/>
            <person name="Zhang D."/>
            <person name="Wang J.Y."/>
            <person name="Li Y.F."/>
            <person name="Zhong Z.M."/>
            <person name="Liu X."/>
            <person name="Yu X."/>
            <person name="Liu D.K."/>
            <person name="Tu X.D."/>
            <person name="Liu B."/>
            <person name="Hao Y."/>
            <person name="Liao X.Y."/>
            <person name="Jiang Y.T."/>
            <person name="Sun W.H."/>
            <person name="Chen J."/>
            <person name="Chen Y.Q."/>
            <person name="Ai Y."/>
            <person name="Zhai J.W."/>
            <person name="Wu S.S."/>
            <person name="Zhou Z."/>
            <person name="Hsiao Y.Y."/>
            <person name="Wu W.L."/>
            <person name="Chen Y.Y."/>
            <person name="Lin Y.F."/>
            <person name="Hsu J.L."/>
            <person name="Li C.Y."/>
            <person name="Wang Z.W."/>
            <person name="Zhao X."/>
            <person name="Zhong W.Y."/>
            <person name="Ma X.K."/>
            <person name="Ma L."/>
            <person name="Huang J."/>
            <person name="Chen G.Z."/>
            <person name="Huang M.Z."/>
            <person name="Huang L."/>
            <person name="Peng D.H."/>
            <person name="Luo Y.B."/>
            <person name="Zou S.Q."/>
            <person name="Chen S.P."/>
            <person name="Lan S."/>
            <person name="Tsai W.C."/>
            <person name="Van de Peer Y."/>
            <person name="Liu Z.J."/>
        </authorList>
    </citation>
    <scope>NUCLEOTIDE SEQUENCE [LARGE SCALE GENOMIC DNA]</scope>
    <source>
        <strain evidence="10">Lor287</strain>
    </source>
</reference>